<gene>
    <name evidence="4" type="ORF">FOMPIDRAFT_56842</name>
</gene>
<evidence type="ECO:0000256" key="3">
    <source>
        <dbReference type="RuleBase" id="RU000363"/>
    </source>
</evidence>
<dbReference type="GO" id="GO:0005783">
    <property type="term" value="C:endoplasmic reticulum"/>
    <property type="evidence" value="ECO:0007669"/>
    <property type="project" value="TreeGrafter"/>
</dbReference>
<dbReference type="eggNOG" id="KOG1209">
    <property type="taxonomic scope" value="Eukaryota"/>
</dbReference>
<dbReference type="EMBL" id="KE504161">
    <property type="protein sequence ID" value="EPS98884.1"/>
    <property type="molecule type" value="Genomic_DNA"/>
</dbReference>
<proteinExistence type="inferred from homology"/>
<dbReference type="OrthoDB" id="2102561at2759"/>
<dbReference type="InterPro" id="IPR036291">
    <property type="entry name" value="NAD(P)-bd_dom_sf"/>
</dbReference>
<evidence type="ECO:0000256" key="1">
    <source>
        <dbReference type="ARBA" id="ARBA00006484"/>
    </source>
</evidence>
<evidence type="ECO:0000313" key="4">
    <source>
        <dbReference type="EMBL" id="EPS98884.1"/>
    </source>
</evidence>
<dbReference type="STRING" id="743788.S8FKP5"/>
<dbReference type="InParanoid" id="S8FKP5"/>
<organism evidence="4 5">
    <name type="scientific">Fomitopsis schrenkii</name>
    <name type="common">Brown rot fungus</name>
    <dbReference type="NCBI Taxonomy" id="2126942"/>
    <lineage>
        <taxon>Eukaryota</taxon>
        <taxon>Fungi</taxon>
        <taxon>Dikarya</taxon>
        <taxon>Basidiomycota</taxon>
        <taxon>Agaricomycotina</taxon>
        <taxon>Agaricomycetes</taxon>
        <taxon>Polyporales</taxon>
        <taxon>Fomitopsis</taxon>
    </lineage>
</organism>
<dbReference type="Proteomes" id="UP000015241">
    <property type="component" value="Unassembled WGS sequence"/>
</dbReference>
<dbReference type="Gene3D" id="3.40.50.720">
    <property type="entry name" value="NAD(P)-binding Rossmann-like Domain"/>
    <property type="match status" value="1"/>
</dbReference>
<comment type="similarity">
    <text evidence="1 3">Belongs to the short-chain dehydrogenases/reductases (SDR) family.</text>
</comment>
<sequence>GCSKGGIGFALCEEFAAKGCKVYATARRPEAMVGFKDSNICTLKLDVTSDEDVAEVVKTVLDREGRIDIIVNNAGGPCSGPLMEIPLDRAQKTFDTNVFSVLRLSQAVLPHMAARRSGTIVNVGAITGDTPSPWGGIYGATKAALVRLSEILYMEAAPFNIHVLHISPGGVRTNVGKNTLAQFSLREDSLYKPWHDSMITPINRAQSSLSLPAEAFAQRVVKQVLKLNPPRYMTLGVGATASAILQWLPRAFVCWLMWRLVAGNVKLNP</sequence>
<accession>S8FKP5</accession>
<dbReference type="HOGENOM" id="CLU_010194_2_9_1"/>
<dbReference type="PRINTS" id="PR00080">
    <property type="entry name" value="SDRFAMILY"/>
</dbReference>
<dbReference type="PRINTS" id="PR00081">
    <property type="entry name" value="GDHRDH"/>
</dbReference>
<keyword evidence="5" id="KW-1185">Reference proteome</keyword>
<dbReference type="Pfam" id="PF00106">
    <property type="entry name" value="adh_short"/>
    <property type="match status" value="1"/>
</dbReference>
<keyword evidence="2" id="KW-0560">Oxidoreductase</keyword>
<name>S8FKP5_FOMSC</name>
<dbReference type="AlphaFoldDB" id="S8FKP5"/>
<evidence type="ECO:0000313" key="5">
    <source>
        <dbReference type="Proteomes" id="UP000015241"/>
    </source>
</evidence>
<feature type="non-terminal residue" evidence="4">
    <location>
        <position position="1"/>
    </location>
</feature>
<evidence type="ECO:0000256" key="2">
    <source>
        <dbReference type="ARBA" id="ARBA00023002"/>
    </source>
</evidence>
<protein>
    <submittedName>
        <fullName evidence="4">NAD-binding protein</fullName>
    </submittedName>
</protein>
<dbReference type="SUPFAM" id="SSF51735">
    <property type="entry name" value="NAD(P)-binding Rossmann-fold domains"/>
    <property type="match status" value="1"/>
</dbReference>
<dbReference type="InterPro" id="IPR002347">
    <property type="entry name" value="SDR_fam"/>
</dbReference>
<dbReference type="CDD" id="cd05374">
    <property type="entry name" value="17beta-HSD-like_SDR_c"/>
    <property type="match status" value="1"/>
</dbReference>
<dbReference type="PANTHER" id="PTHR44169">
    <property type="entry name" value="NADPH-DEPENDENT 1-ACYLDIHYDROXYACETONE PHOSPHATE REDUCTASE"/>
    <property type="match status" value="1"/>
</dbReference>
<reference evidence="4 5" key="1">
    <citation type="journal article" date="2012" name="Science">
        <title>The Paleozoic origin of enzymatic lignin decomposition reconstructed from 31 fungal genomes.</title>
        <authorList>
            <person name="Floudas D."/>
            <person name="Binder M."/>
            <person name="Riley R."/>
            <person name="Barry K."/>
            <person name="Blanchette R.A."/>
            <person name="Henrissat B."/>
            <person name="Martinez A.T."/>
            <person name="Otillar R."/>
            <person name="Spatafora J.W."/>
            <person name="Yadav J.S."/>
            <person name="Aerts A."/>
            <person name="Benoit I."/>
            <person name="Boyd A."/>
            <person name="Carlson A."/>
            <person name="Copeland A."/>
            <person name="Coutinho P.M."/>
            <person name="de Vries R.P."/>
            <person name="Ferreira P."/>
            <person name="Findley K."/>
            <person name="Foster B."/>
            <person name="Gaskell J."/>
            <person name="Glotzer D."/>
            <person name="Gorecki P."/>
            <person name="Heitman J."/>
            <person name="Hesse C."/>
            <person name="Hori C."/>
            <person name="Igarashi K."/>
            <person name="Jurgens J.A."/>
            <person name="Kallen N."/>
            <person name="Kersten P."/>
            <person name="Kohler A."/>
            <person name="Kuees U."/>
            <person name="Kumar T.K.A."/>
            <person name="Kuo A."/>
            <person name="LaButti K."/>
            <person name="Larrondo L.F."/>
            <person name="Lindquist E."/>
            <person name="Ling A."/>
            <person name="Lombard V."/>
            <person name="Lucas S."/>
            <person name="Lundell T."/>
            <person name="Martin R."/>
            <person name="McLaughlin D.J."/>
            <person name="Morgenstern I."/>
            <person name="Morin E."/>
            <person name="Murat C."/>
            <person name="Nagy L.G."/>
            <person name="Nolan M."/>
            <person name="Ohm R.A."/>
            <person name="Patyshakuliyeva A."/>
            <person name="Rokas A."/>
            <person name="Ruiz-Duenas F.J."/>
            <person name="Sabat G."/>
            <person name="Salamov A."/>
            <person name="Samejima M."/>
            <person name="Schmutz J."/>
            <person name="Slot J.C."/>
            <person name="St John F."/>
            <person name="Stenlid J."/>
            <person name="Sun H."/>
            <person name="Sun S."/>
            <person name="Syed K."/>
            <person name="Tsang A."/>
            <person name="Wiebenga A."/>
            <person name="Young D."/>
            <person name="Pisabarro A."/>
            <person name="Eastwood D.C."/>
            <person name="Martin F."/>
            <person name="Cullen D."/>
            <person name="Grigoriev I.V."/>
            <person name="Hibbett D.S."/>
        </authorList>
    </citation>
    <scope>NUCLEOTIDE SEQUENCE</scope>
    <source>
        <strain evidence="5">FP-58527</strain>
    </source>
</reference>
<dbReference type="GO" id="GO:0016491">
    <property type="term" value="F:oxidoreductase activity"/>
    <property type="evidence" value="ECO:0007669"/>
    <property type="project" value="UniProtKB-KW"/>
</dbReference>
<dbReference type="PANTHER" id="PTHR44169:SF6">
    <property type="entry name" value="NADPH-DEPENDENT 1-ACYLDIHYDROXYACETONE PHOSPHATE REDUCTASE"/>
    <property type="match status" value="1"/>
</dbReference>